<name>A0AAW2Z705_9EUKA</name>
<sequence length="183" mass="21088">YCFFYAILTCLGKELKELSAVLCNKFDKGEVEQPEYQNRPKQVSDDFARRLGKYGEAIFKVKNIDRSDVEARKLHDRENYTFYNAPLFLIVHAPADAVAGTFLDMGLFIQNIILGFESYGIGSCPQFSITKFNQTIRNYLGEIIQNRLIVCGISIGYADMNKPVNLFFPEPDHPETYIYYHKK</sequence>
<dbReference type="GO" id="GO:0016491">
    <property type="term" value="F:oxidoreductase activity"/>
    <property type="evidence" value="ECO:0007669"/>
    <property type="project" value="InterPro"/>
</dbReference>
<gene>
    <name evidence="2" type="ORF">AKO1_006694</name>
</gene>
<keyword evidence="3" id="KW-1185">Reference proteome</keyword>
<evidence type="ECO:0000259" key="1">
    <source>
        <dbReference type="Pfam" id="PF00881"/>
    </source>
</evidence>
<dbReference type="SUPFAM" id="SSF55469">
    <property type="entry name" value="FMN-dependent nitroreductase-like"/>
    <property type="match status" value="1"/>
</dbReference>
<dbReference type="Gene3D" id="3.40.109.10">
    <property type="entry name" value="NADH Oxidase"/>
    <property type="match status" value="1"/>
</dbReference>
<reference evidence="2 3" key="1">
    <citation type="submission" date="2024-03" db="EMBL/GenBank/DDBJ databases">
        <title>The Acrasis kona genome and developmental transcriptomes reveal deep origins of eukaryotic multicellular pathways.</title>
        <authorList>
            <person name="Sheikh S."/>
            <person name="Fu C.-J."/>
            <person name="Brown M.W."/>
            <person name="Baldauf S.L."/>
        </authorList>
    </citation>
    <scope>NUCLEOTIDE SEQUENCE [LARGE SCALE GENOMIC DNA]</scope>
    <source>
        <strain evidence="2 3">ATCC MYA-3509</strain>
    </source>
</reference>
<feature type="domain" description="Nitroreductase" evidence="1">
    <location>
        <begin position="63"/>
        <end position="157"/>
    </location>
</feature>
<dbReference type="EMBL" id="JAOPGA020001066">
    <property type="protein sequence ID" value="KAL0484718.1"/>
    <property type="molecule type" value="Genomic_DNA"/>
</dbReference>
<evidence type="ECO:0000313" key="2">
    <source>
        <dbReference type="EMBL" id="KAL0484718.1"/>
    </source>
</evidence>
<dbReference type="InterPro" id="IPR000415">
    <property type="entry name" value="Nitroreductase-like"/>
</dbReference>
<dbReference type="InterPro" id="IPR029479">
    <property type="entry name" value="Nitroreductase"/>
</dbReference>
<feature type="non-terminal residue" evidence="2">
    <location>
        <position position="1"/>
    </location>
</feature>
<accession>A0AAW2Z705</accession>
<organism evidence="2 3">
    <name type="scientific">Acrasis kona</name>
    <dbReference type="NCBI Taxonomy" id="1008807"/>
    <lineage>
        <taxon>Eukaryota</taxon>
        <taxon>Discoba</taxon>
        <taxon>Heterolobosea</taxon>
        <taxon>Tetramitia</taxon>
        <taxon>Eutetramitia</taxon>
        <taxon>Acrasidae</taxon>
        <taxon>Acrasis</taxon>
    </lineage>
</organism>
<dbReference type="Pfam" id="PF00881">
    <property type="entry name" value="Nitroreductase"/>
    <property type="match status" value="1"/>
</dbReference>
<protein>
    <submittedName>
        <fullName evidence="2">Frp</fullName>
    </submittedName>
</protein>
<comment type="caution">
    <text evidence="2">The sequence shown here is derived from an EMBL/GenBank/DDBJ whole genome shotgun (WGS) entry which is preliminary data.</text>
</comment>
<dbReference type="Proteomes" id="UP001431209">
    <property type="component" value="Unassembled WGS sequence"/>
</dbReference>
<evidence type="ECO:0000313" key="3">
    <source>
        <dbReference type="Proteomes" id="UP001431209"/>
    </source>
</evidence>
<dbReference type="AlphaFoldDB" id="A0AAW2Z705"/>
<proteinExistence type="predicted"/>